<dbReference type="PANTHER" id="PTHR36506:SF1">
    <property type="entry name" value="PREFLAGELLIN PEPTIDASE"/>
    <property type="match status" value="1"/>
</dbReference>
<protein>
    <submittedName>
        <fullName evidence="8">Prepilin peptidase</fullName>
        <ecNumber evidence="8">3.4.23.43</ecNumber>
    </submittedName>
</protein>
<reference evidence="8" key="1">
    <citation type="submission" date="2022-06" db="EMBL/GenBank/DDBJ databases">
        <title>Sneathiella actinostolidae sp. nov., isolated from a sea anemonein the Western Pacific Ocean.</title>
        <authorList>
            <person name="Wei M.J."/>
        </authorList>
    </citation>
    <scope>NUCLEOTIDE SEQUENCE</scope>
    <source>
        <strain evidence="8">PHK-P5</strain>
    </source>
</reference>
<dbReference type="Pfam" id="PF01478">
    <property type="entry name" value="Peptidase_A24"/>
    <property type="match status" value="1"/>
</dbReference>
<accession>A0ABY4WCQ3</accession>
<keyword evidence="5 6" id="KW-0472">Membrane</keyword>
<evidence type="ECO:0000256" key="1">
    <source>
        <dbReference type="ARBA" id="ARBA00004651"/>
    </source>
</evidence>
<evidence type="ECO:0000256" key="2">
    <source>
        <dbReference type="ARBA" id="ARBA00022475"/>
    </source>
</evidence>
<evidence type="ECO:0000256" key="6">
    <source>
        <dbReference type="SAM" id="Phobius"/>
    </source>
</evidence>
<dbReference type="InterPro" id="IPR000045">
    <property type="entry name" value="Prepilin_IV_endopep_pep"/>
</dbReference>
<feature type="transmembrane region" description="Helical" evidence="6">
    <location>
        <begin position="29"/>
        <end position="48"/>
    </location>
</feature>
<dbReference type="Gene3D" id="1.20.120.1220">
    <property type="match status" value="1"/>
</dbReference>
<evidence type="ECO:0000313" key="8">
    <source>
        <dbReference type="EMBL" id="USG63034.1"/>
    </source>
</evidence>
<dbReference type="Proteomes" id="UP001056291">
    <property type="component" value="Chromosome"/>
</dbReference>
<evidence type="ECO:0000256" key="5">
    <source>
        <dbReference type="ARBA" id="ARBA00023136"/>
    </source>
</evidence>
<name>A0ABY4WCQ3_9PROT</name>
<keyword evidence="3 6" id="KW-0812">Transmembrane</keyword>
<gene>
    <name evidence="8" type="ORF">NBZ79_08585</name>
</gene>
<feature type="domain" description="Prepilin type IV endopeptidase peptidase" evidence="7">
    <location>
        <begin position="7"/>
        <end position="110"/>
    </location>
</feature>
<dbReference type="EMBL" id="CP098747">
    <property type="protein sequence ID" value="USG63034.1"/>
    <property type="molecule type" value="Genomic_DNA"/>
</dbReference>
<keyword evidence="2" id="KW-1003">Cell membrane</keyword>
<keyword evidence="9" id="KW-1185">Reference proteome</keyword>
<comment type="subcellular location">
    <subcellularLocation>
        <location evidence="1">Cell membrane</location>
        <topology evidence="1">Multi-pass membrane protein</topology>
    </subcellularLocation>
</comment>
<feature type="transmembrane region" description="Helical" evidence="6">
    <location>
        <begin position="55"/>
        <end position="75"/>
    </location>
</feature>
<organism evidence="8 9">
    <name type="scientific">Sneathiella marina</name>
    <dbReference type="NCBI Taxonomy" id="2950108"/>
    <lineage>
        <taxon>Bacteria</taxon>
        <taxon>Pseudomonadati</taxon>
        <taxon>Pseudomonadota</taxon>
        <taxon>Alphaproteobacteria</taxon>
        <taxon>Sneathiellales</taxon>
        <taxon>Sneathiellaceae</taxon>
        <taxon>Sneathiella</taxon>
    </lineage>
</organism>
<feature type="transmembrane region" description="Helical" evidence="6">
    <location>
        <begin position="142"/>
        <end position="164"/>
    </location>
</feature>
<dbReference type="GO" id="GO:0004190">
    <property type="term" value="F:aspartic-type endopeptidase activity"/>
    <property type="evidence" value="ECO:0007669"/>
    <property type="project" value="UniProtKB-EC"/>
</dbReference>
<evidence type="ECO:0000313" key="9">
    <source>
        <dbReference type="Proteomes" id="UP001056291"/>
    </source>
</evidence>
<dbReference type="PANTHER" id="PTHR36506">
    <property type="entry name" value="PREFLAGELLIN PEPTIDASE"/>
    <property type="match status" value="1"/>
</dbReference>
<evidence type="ECO:0000259" key="7">
    <source>
        <dbReference type="Pfam" id="PF01478"/>
    </source>
</evidence>
<dbReference type="RefSeq" id="WP_251937506.1">
    <property type="nucleotide sequence ID" value="NZ_CP098747.1"/>
</dbReference>
<proteinExistence type="predicted"/>
<evidence type="ECO:0000256" key="3">
    <source>
        <dbReference type="ARBA" id="ARBA00022692"/>
    </source>
</evidence>
<sequence>MVKLYPLLVILLLLAAAYSDLKERKIRNWKSVALLICFLSYAAFFPTHVNFIEHILWAVPVFLVFLAGFLFGKIGGGDVKLATVSMIWAGPENGLLFLTVMAFSGGALGLFSILPLFKYFWADLQVRIGRNQCLTAHEAMESVPYGVAIALGGSIAVANGYLAAP</sequence>
<evidence type="ECO:0000256" key="4">
    <source>
        <dbReference type="ARBA" id="ARBA00022989"/>
    </source>
</evidence>
<dbReference type="InterPro" id="IPR052218">
    <property type="entry name" value="Preflagellin_Peptidase"/>
</dbReference>
<keyword evidence="8" id="KW-0378">Hydrolase</keyword>
<dbReference type="EC" id="3.4.23.43" evidence="8"/>
<feature type="transmembrane region" description="Helical" evidence="6">
    <location>
        <begin position="95"/>
        <end position="121"/>
    </location>
</feature>
<keyword evidence="4 6" id="KW-1133">Transmembrane helix</keyword>